<feature type="region of interest" description="Disordered" evidence="1">
    <location>
        <begin position="456"/>
        <end position="554"/>
    </location>
</feature>
<dbReference type="PANTHER" id="PTHR33861:SF4">
    <property type="entry name" value="MEIOSIS-SPECIFIC COILED-COIL DOMAIN-CONTAINING PROTEIN MEIOC"/>
    <property type="match status" value="1"/>
</dbReference>
<accession>A0ABM1K447</accession>
<protein>
    <submittedName>
        <fullName evidence="3">Uncharacterized protein LOC107111952</fullName>
    </submittedName>
</protein>
<dbReference type="PANTHER" id="PTHR33861">
    <property type="entry name" value="PROTEIN CBG18333"/>
    <property type="match status" value="1"/>
</dbReference>
<proteinExistence type="predicted"/>
<evidence type="ECO:0000256" key="1">
    <source>
        <dbReference type="SAM" id="MobiDB-lite"/>
    </source>
</evidence>
<dbReference type="Pfam" id="PF15189">
    <property type="entry name" value="MEIOC"/>
    <property type="match status" value="1"/>
</dbReference>
<sequence>MVADGARGLAVPLPGGTPRPEVKPAVKNLNFCLFGNAAHENSGCEDLVKQSEAFYHYKPQVNGTKPEMSAQFFSPLFGGITNTPPNVESPQLYCSWSTCADDTSAVAPLQDCTKKRAQINLSYSGNGPDMFGLVSSILEEPNKQEPVTDWNALSRLFPPMWSSDSENSFSGLFPKHILEHKDHTNLVGTLQPYEEDLRESPSTESLKKGLDSFYLTGTWHALSNPCAQPPEKMFRDTAPANKVFKRHGISQQDGLEYRNMHSYEKKQLHTDGGRSRTDFTTFSSQARVKGGADKEYPKTDQAGGVLGGNNPEGPCQYFGQLSNNASAEGIWDLVTQESNLSPERYTDFTAAPDSLQFTFPSLYVCSPTSNKENRFPDGTHAKLQETYPPNARNSINTETTFNAECKVPVYPPKVSCNPLPLKPATQNTNSSYNGYTWLDTKILNTATMSCAAYRKPVSSHLSPPHSSGSSDQSAGQLVCPQRSATSPLRNGEKLQVSSNVQNSSGFSSSSEKQKKPSPIGCSQNPPSVTPEGLYGKIPISVPSSGPPPQYPANENAKYHRFHNKQSQFNAHEWAAHNERRGKNSGIPHPGYAGPNRAQFDALRRKQDQNGGCLADFINPSFLPLFPFVPGYKPTPSFPPFGPHPFPSPANVAFSPLPFPLSELVDLFHCEDFHHLSPFINDLFCAEVSAPCFAFPPPLNTCRPPKNRSGPANELHVHLEECYDQWRALERERKKAEADLARNFPGKRVSSSNNTPFSRLPAKPSRVDRLIVDQWVPIHSAPFAAFSGHHTSKRTL</sequence>
<feature type="compositionally biased region" description="Low complexity" evidence="1">
    <location>
        <begin position="495"/>
        <end position="510"/>
    </location>
</feature>
<dbReference type="Proteomes" id="UP000694871">
    <property type="component" value="Unplaced"/>
</dbReference>
<dbReference type="RefSeq" id="XP_015268484.1">
    <property type="nucleotide sequence ID" value="XM_015412998.1"/>
</dbReference>
<dbReference type="InterPro" id="IPR027963">
    <property type="entry name" value="MEIOC"/>
</dbReference>
<evidence type="ECO:0000313" key="3">
    <source>
        <dbReference type="RefSeq" id="XP_015268484.1"/>
    </source>
</evidence>
<organism evidence="2 3">
    <name type="scientific">Gekko japonicus</name>
    <name type="common">Schlegel's Japanese gecko</name>
    <dbReference type="NCBI Taxonomy" id="146911"/>
    <lineage>
        <taxon>Eukaryota</taxon>
        <taxon>Metazoa</taxon>
        <taxon>Chordata</taxon>
        <taxon>Craniata</taxon>
        <taxon>Vertebrata</taxon>
        <taxon>Euteleostomi</taxon>
        <taxon>Lepidosauria</taxon>
        <taxon>Squamata</taxon>
        <taxon>Bifurcata</taxon>
        <taxon>Gekkota</taxon>
        <taxon>Gekkonidae</taxon>
        <taxon>Gekkoninae</taxon>
        <taxon>Gekko</taxon>
    </lineage>
</organism>
<gene>
    <name evidence="3" type="primary">LOC107111952</name>
</gene>
<name>A0ABM1K447_GEKJA</name>
<feature type="compositionally biased region" description="Low complexity" evidence="1">
    <location>
        <begin position="458"/>
        <end position="477"/>
    </location>
</feature>
<keyword evidence="2" id="KW-1185">Reference proteome</keyword>
<reference evidence="3" key="1">
    <citation type="submission" date="2025-08" db="UniProtKB">
        <authorList>
            <consortium name="RefSeq"/>
        </authorList>
    </citation>
    <scope>IDENTIFICATION</scope>
</reference>
<evidence type="ECO:0000313" key="2">
    <source>
        <dbReference type="Proteomes" id="UP000694871"/>
    </source>
</evidence>
<dbReference type="GeneID" id="107111952"/>